<accession>A0A9W8R545</accession>
<name>A0A9W8R545_9HYPO</name>
<evidence type="ECO:0000313" key="4">
    <source>
        <dbReference type="Proteomes" id="UP001152087"/>
    </source>
</evidence>
<evidence type="ECO:0000313" key="3">
    <source>
        <dbReference type="EMBL" id="KAJ4185165.1"/>
    </source>
</evidence>
<feature type="region of interest" description="Disordered" evidence="2">
    <location>
        <begin position="1"/>
        <end position="78"/>
    </location>
</feature>
<proteinExistence type="predicted"/>
<evidence type="ECO:0000256" key="1">
    <source>
        <dbReference type="SAM" id="Coils"/>
    </source>
</evidence>
<dbReference type="EMBL" id="JAOQAV010000024">
    <property type="protein sequence ID" value="KAJ4185165.1"/>
    <property type="molecule type" value="Genomic_DNA"/>
</dbReference>
<gene>
    <name evidence="3" type="ORF">NW755_008608</name>
</gene>
<reference evidence="3" key="1">
    <citation type="submission" date="2022-09" db="EMBL/GenBank/DDBJ databases">
        <title>Fusarium specimens isolated from Avocado Roots.</title>
        <authorList>
            <person name="Stajich J."/>
            <person name="Roper C."/>
            <person name="Heimlech-Rivalta G."/>
        </authorList>
    </citation>
    <scope>NUCLEOTIDE SEQUENCE</scope>
    <source>
        <strain evidence="3">A02</strain>
    </source>
</reference>
<feature type="compositionally biased region" description="Basic and acidic residues" evidence="2">
    <location>
        <begin position="49"/>
        <end position="61"/>
    </location>
</feature>
<feature type="coiled-coil region" evidence="1">
    <location>
        <begin position="140"/>
        <end position="176"/>
    </location>
</feature>
<evidence type="ECO:0000256" key="2">
    <source>
        <dbReference type="SAM" id="MobiDB-lite"/>
    </source>
</evidence>
<dbReference type="AlphaFoldDB" id="A0A9W8R545"/>
<feature type="compositionally biased region" description="Polar residues" evidence="2">
    <location>
        <begin position="111"/>
        <end position="131"/>
    </location>
</feature>
<feature type="region of interest" description="Disordered" evidence="2">
    <location>
        <begin position="109"/>
        <end position="131"/>
    </location>
</feature>
<dbReference type="OrthoDB" id="4156714at2759"/>
<organism evidence="3 4">
    <name type="scientific">Fusarium falciforme</name>
    <dbReference type="NCBI Taxonomy" id="195108"/>
    <lineage>
        <taxon>Eukaryota</taxon>
        <taxon>Fungi</taxon>
        <taxon>Dikarya</taxon>
        <taxon>Ascomycota</taxon>
        <taxon>Pezizomycotina</taxon>
        <taxon>Sordariomycetes</taxon>
        <taxon>Hypocreomycetidae</taxon>
        <taxon>Hypocreales</taxon>
        <taxon>Nectriaceae</taxon>
        <taxon>Fusarium</taxon>
        <taxon>Fusarium solani species complex</taxon>
    </lineage>
</organism>
<sequence>MASNQTPDEPEYPKIDPPGGSSKHPPMQHRPVGGERLPINPPGKIHTSVHSDPKKGKREGTCDEQAGYTNQFNPARPDPRVGQLIAPNISQQAPPLEGYYAPTLRTWGIRGQNQRPSKPPTQETTGYSSWPSIPCPCGGKKTIRELKESYENELDRRDAEKACMKADMEKEREEQLQVISTMKSTIQGLRLVIREAQLAGIQQSSQASWTSEDESRLADTLGDLNINVSRWVNKYHGGVLQSLGKDEETEILDSWATVTDLVQHGTPHWLFDPAQPATERIFTVILTALVSRDLFMKTFGNPFFFLAFDAANNDQGEGQSTATKILDKQDTCHMLVDRILRNASPKEAHEWRAQAFRHLFPKAAEAQPGVLDATLSSLELASASLANAFVEGPARHLLRTLDQDMEKSECIKSLKDLYYCAGELSTTMQRCLPEVSVVDPKKLIHQPFSVYERSTEAHRAYGLIDDDDEKLDGKGISLVMNPTIRLWGNDDGEGYETDRVLVKSCVMLDGWADGEAYS</sequence>
<keyword evidence="4" id="KW-1185">Reference proteome</keyword>
<keyword evidence="1" id="KW-0175">Coiled coil</keyword>
<protein>
    <submittedName>
        <fullName evidence="3">Uncharacterized protein</fullName>
    </submittedName>
</protein>
<comment type="caution">
    <text evidence="3">The sequence shown here is derived from an EMBL/GenBank/DDBJ whole genome shotgun (WGS) entry which is preliminary data.</text>
</comment>
<dbReference type="Proteomes" id="UP001152087">
    <property type="component" value="Unassembled WGS sequence"/>
</dbReference>